<feature type="region of interest" description="Disordered" evidence="1">
    <location>
        <begin position="275"/>
        <end position="344"/>
    </location>
</feature>
<dbReference type="OrthoDB" id="1930285at2759"/>
<keyword evidence="5" id="KW-1185">Reference proteome</keyword>
<dbReference type="InterPro" id="IPR055126">
    <property type="entry name" value="EDR4-like_N"/>
</dbReference>
<evidence type="ECO:0007829" key="6">
    <source>
        <dbReference type="PeptideAtlas" id="A0A804LJT8"/>
    </source>
</evidence>
<dbReference type="KEGG" id="zma:100383889"/>
<dbReference type="GO" id="GO:1900150">
    <property type="term" value="P:regulation of defense response to fungus"/>
    <property type="evidence" value="ECO:0007669"/>
    <property type="project" value="InterPro"/>
</dbReference>
<dbReference type="Gramene" id="Zm00001eb015970_T001">
    <property type="protein sequence ID" value="Zm00001eb015970_P001"/>
    <property type="gene ID" value="Zm00001eb015970"/>
</dbReference>
<keyword evidence="6" id="KW-1267">Proteomics identification</keyword>
<dbReference type="EnsemblPlants" id="Zm00001eb015970_T001">
    <property type="protein sequence ID" value="Zm00001eb015970_P001"/>
    <property type="gene ID" value="Zm00001eb015970"/>
</dbReference>
<dbReference type="AlphaFoldDB" id="A0A804LJT8"/>
<sequence length="635" mass="67990">MASTEGFRLVRCPKCLNILPEPPNVTVYKCGGCGTTLRAKTRASGGQQVAATAKQGRQDSDSYSVATAVSSGVPRQNRDQGSIGAVTESSFDADVASAEHGSNGARSGENGGGMLAGQNVHFEGQDNNTSSRMEGPAGQTRLNANATYLDSGGTENHTVQQTAEKCRVSGHVDDTECHLNTSEDEMFPSETSKAAVGMQDPGQKKEAGGTEHAANKKSHLVRALSRSCDLGSSMNLTDFHSARASLQSKSFRASAPLQSKIMSTVDELKGDLSEMFSKPADCKPRPHPHPPRPSKRDGGRTARAAVTSSAPLAAYRPPAEHSGYVSRSRLSRSAQVLPPPRRGLPSLRYRRHRVYPCHHSVQMEVRSSCRHECCYNSCQPPCCRSCEQEPSAMHRAPVEQVKRRPPPRNHCLPVLSGAPFVICSSCVSLVQLPADFAVPSRGARRLRCGACSELLSYSYRDPAGRKKPRSPFEGDECSTDGYDEIRHQAAGAGFERAGPAVSYSEEYGLSFGIGHSTSSSTEDGQPLYVSRNSSFNTADDGRMGRDGKLHRLMGYSSASELLRHSPDLFESFDRRAPSARAHVDGKGKGVCVAGNDAAGARDGAAKRSKARSGGLPLHGILKKGIHGLESLKLRS</sequence>
<evidence type="ECO:0000259" key="3">
    <source>
        <dbReference type="Pfam" id="PF22910"/>
    </source>
</evidence>
<dbReference type="Gramene" id="Zm00001eb015970_T005">
    <property type="protein sequence ID" value="Zm00001eb015970_P005"/>
    <property type="gene ID" value="Zm00001eb015970"/>
</dbReference>
<dbReference type="Pfam" id="PF22910">
    <property type="entry name" value="EDR4-like_1st"/>
    <property type="match status" value="1"/>
</dbReference>
<dbReference type="PANTHER" id="PTHR31105">
    <property type="entry name" value="EXTRA-LARGE G-PROTEIN-LIKE"/>
    <property type="match status" value="1"/>
</dbReference>
<dbReference type="InterPro" id="IPR021480">
    <property type="entry name" value="Zinc_ribbon_12"/>
</dbReference>
<evidence type="ECO:0000313" key="5">
    <source>
        <dbReference type="Proteomes" id="UP000007305"/>
    </source>
</evidence>
<protein>
    <submittedName>
        <fullName evidence="4">Sympathy for the ligule</fullName>
    </submittedName>
</protein>
<reference evidence="4" key="2">
    <citation type="submission" date="2019-07" db="EMBL/GenBank/DDBJ databases">
        <authorList>
            <person name="Seetharam A."/>
            <person name="Woodhouse M."/>
            <person name="Cannon E."/>
        </authorList>
    </citation>
    <scope>NUCLEOTIDE SEQUENCE [LARGE SCALE GENOMIC DNA]</scope>
    <source>
        <strain evidence="4">cv. B73</strain>
    </source>
</reference>
<evidence type="ECO:0000259" key="2">
    <source>
        <dbReference type="Pfam" id="PF11331"/>
    </source>
</evidence>
<feature type="region of interest" description="Disordered" evidence="1">
    <location>
        <begin position="97"/>
        <end position="137"/>
    </location>
</feature>
<dbReference type="GeneID" id="100383889"/>
<accession>A0A804LJT8</accession>
<name>A0A804LJT8_MAIZE</name>
<feature type="region of interest" description="Disordered" evidence="1">
    <location>
        <begin position="199"/>
        <end position="218"/>
    </location>
</feature>
<reference evidence="5" key="1">
    <citation type="submission" date="2015-12" db="EMBL/GenBank/DDBJ databases">
        <title>Update maize B73 reference genome by single molecule sequencing technologies.</title>
        <authorList>
            <consortium name="Maize Genome Sequencing Project"/>
            <person name="Ware D."/>
        </authorList>
    </citation>
    <scope>NUCLEOTIDE SEQUENCE [LARGE SCALE GENOMIC DNA]</scope>
    <source>
        <strain evidence="5">cv. B73</strain>
    </source>
</reference>
<feature type="domain" description="Probable zinc-ribbon" evidence="2">
    <location>
        <begin position="416"/>
        <end position="458"/>
    </location>
</feature>
<dbReference type="EnsemblPlants" id="Zm00001eb015970_T004">
    <property type="protein sequence ID" value="Zm00001eb015970_P004"/>
    <property type="gene ID" value="Zm00001eb015970"/>
</dbReference>
<reference evidence="4" key="3">
    <citation type="submission" date="2021-05" db="UniProtKB">
        <authorList>
            <consortium name="EnsemblPlants"/>
        </authorList>
    </citation>
    <scope>IDENTIFICATION</scope>
    <source>
        <strain evidence="4">cv. B73</strain>
    </source>
</reference>
<dbReference type="EnsemblPlants" id="Zm00001eb015970_T005">
    <property type="protein sequence ID" value="Zm00001eb015970_P005"/>
    <property type="gene ID" value="Zm00001eb015970"/>
</dbReference>
<dbReference type="Gramene" id="Zm00001eb015970_T004">
    <property type="protein sequence ID" value="Zm00001eb015970_P004"/>
    <property type="gene ID" value="Zm00001eb015970"/>
</dbReference>
<evidence type="ECO:0000256" key="1">
    <source>
        <dbReference type="SAM" id="MobiDB-lite"/>
    </source>
</evidence>
<dbReference type="Pfam" id="PF11331">
    <property type="entry name" value="Zn_ribbon_12"/>
    <property type="match status" value="1"/>
</dbReference>
<feature type="compositionally biased region" description="Polar residues" evidence="1">
    <location>
        <begin position="61"/>
        <end position="74"/>
    </location>
</feature>
<organism evidence="4 5">
    <name type="scientific">Zea mays</name>
    <name type="common">Maize</name>
    <dbReference type="NCBI Taxonomy" id="4577"/>
    <lineage>
        <taxon>Eukaryota</taxon>
        <taxon>Viridiplantae</taxon>
        <taxon>Streptophyta</taxon>
        <taxon>Embryophyta</taxon>
        <taxon>Tracheophyta</taxon>
        <taxon>Spermatophyta</taxon>
        <taxon>Magnoliopsida</taxon>
        <taxon>Liliopsida</taxon>
        <taxon>Poales</taxon>
        <taxon>Poaceae</taxon>
        <taxon>PACMAD clade</taxon>
        <taxon>Panicoideae</taxon>
        <taxon>Andropogonodae</taxon>
        <taxon>Andropogoneae</taxon>
        <taxon>Tripsacinae</taxon>
        <taxon>Zea</taxon>
    </lineage>
</organism>
<gene>
    <name evidence="4" type="primary">SOL</name>
</gene>
<dbReference type="PANTHER" id="PTHR31105:SF33">
    <property type="entry name" value="OS03G0334200 PROTEIN"/>
    <property type="match status" value="1"/>
</dbReference>
<feature type="domain" description="Enhanced disease resistance 4-like N-terminal" evidence="3">
    <location>
        <begin position="7"/>
        <end position="39"/>
    </location>
</feature>
<proteinExistence type="evidence at protein level"/>
<dbReference type="InterPro" id="IPR040244">
    <property type="entry name" value="EDR4-like"/>
</dbReference>
<feature type="region of interest" description="Disordered" evidence="1">
    <location>
        <begin position="41"/>
        <end position="81"/>
    </location>
</feature>
<dbReference type="RefSeq" id="NP_001309830.1">
    <property type="nucleotide sequence ID" value="NM_001322901.1"/>
</dbReference>
<evidence type="ECO:0000313" key="4">
    <source>
        <dbReference type="EnsemblPlants" id="Zm00001eb015970_P001"/>
    </source>
</evidence>
<dbReference type="Proteomes" id="UP000007305">
    <property type="component" value="Chromosome 1"/>
</dbReference>